<reference evidence="2 3" key="1">
    <citation type="submission" date="2020-10" db="EMBL/GenBank/DDBJ databases">
        <title>Connecting structure to function with the recovery of over 1000 high-quality activated sludge metagenome-assembled genomes encoding full-length rRNA genes using long-read sequencing.</title>
        <authorList>
            <person name="Singleton C.M."/>
            <person name="Petriglieri F."/>
            <person name="Kristensen J.M."/>
            <person name="Kirkegaard R.H."/>
            <person name="Michaelsen T.Y."/>
            <person name="Andersen M.H."/>
            <person name="Karst S.M."/>
            <person name="Dueholm M.S."/>
            <person name="Nielsen P.H."/>
            <person name="Albertsen M."/>
        </authorList>
    </citation>
    <scope>NUCLEOTIDE SEQUENCE [LARGE SCALE GENOMIC DNA]</scope>
    <source>
        <strain evidence="2">Lyne_18-Q3-R50-59_MAXAC.006</strain>
    </source>
</reference>
<proteinExistence type="predicted"/>
<evidence type="ECO:0000256" key="1">
    <source>
        <dbReference type="SAM" id="Phobius"/>
    </source>
</evidence>
<keyword evidence="1" id="KW-0812">Transmembrane</keyword>
<sequence length="145" mass="16366">MAGTHGATLSETATWNAAPGRYDLQQRANEVLGRKEGTTLMELLPPVGWADVATKRDIDALDLNFRRIDDQFKRVDERFKHIDEQFKRVDGRFDRLESQIDERIDARFDAFNASVQTDLRRMQAVLLGTMTTLAVAITGIISIAT</sequence>
<keyword evidence="1" id="KW-0472">Membrane</keyword>
<dbReference type="Proteomes" id="UP000727993">
    <property type="component" value="Unassembled WGS sequence"/>
</dbReference>
<name>A0A936ND11_9ACTN</name>
<evidence type="ECO:0000313" key="2">
    <source>
        <dbReference type="EMBL" id="MBK9296584.1"/>
    </source>
</evidence>
<dbReference type="EMBL" id="JADJZA010000003">
    <property type="protein sequence ID" value="MBK9296584.1"/>
    <property type="molecule type" value="Genomic_DNA"/>
</dbReference>
<protein>
    <submittedName>
        <fullName evidence="2">Uncharacterized protein</fullName>
    </submittedName>
</protein>
<keyword evidence="1" id="KW-1133">Transmembrane helix</keyword>
<dbReference type="AlphaFoldDB" id="A0A936ND11"/>
<dbReference type="Gene3D" id="3.90.20.10">
    <property type="match status" value="1"/>
</dbReference>
<organism evidence="2 3">
    <name type="scientific">Candidatus Neomicrothrix subdominans</name>
    <dbReference type="NCBI Taxonomy" id="2954438"/>
    <lineage>
        <taxon>Bacteria</taxon>
        <taxon>Bacillati</taxon>
        <taxon>Actinomycetota</taxon>
        <taxon>Acidimicrobiia</taxon>
        <taxon>Acidimicrobiales</taxon>
        <taxon>Microthrixaceae</taxon>
        <taxon>Candidatus Neomicrothrix</taxon>
    </lineage>
</organism>
<accession>A0A936ND11</accession>
<gene>
    <name evidence="2" type="ORF">IPN02_07005</name>
</gene>
<comment type="caution">
    <text evidence="2">The sequence shown here is derived from an EMBL/GenBank/DDBJ whole genome shotgun (WGS) entry which is preliminary data.</text>
</comment>
<evidence type="ECO:0000313" key="3">
    <source>
        <dbReference type="Proteomes" id="UP000727993"/>
    </source>
</evidence>
<feature type="transmembrane region" description="Helical" evidence="1">
    <location>
        <begin position="124"/>
        <end position="144"/>
    </location>
</feature>